<sequence>MSVTTTNPAADSPVLSGRHTEARRQAVKAAREIMVASGGTRNVTIAAVAKALRFTSPALYRYFPGGRVELLRAVHHTATESLAARMVVARGRQPADDVSAQLYALTHTVFSWSVAHPGEFSLLMGPDFHEVREGGEETDRDIAAIIGGAYVPAFVTHLRQSAPASWLPPDDEVPAELRDQVVEHSRTIAPGLEVPLGLGYLWIVAWRNFFGVMCMAAFGHLSFAYGDFEDMFDDMMAQALGLFGLELSDRVVPAPEAA</sequence>
<evidence type="ECO:0000256" key="1">
    <source>
        <dbReference type="ARBA" id="ARBA00023125"/>
    </source>
</evidence>
<proteinExistence type="predicted"/>
<dbReference type="GO" id="GO:0003677">
    <property type="term" value="F:DNA binding"/>
    <property type="evidence" value="ECO:0007669"/>
    <property type="project" value="UniProtKB-KW"/>
</dbReference>
<keyword evidence="1" id="KW-0238">DNA-binding</keyword>
<feature type="region of interest" description="Disordered" evidence="2">
    <location>
        <begin position="1"/>
        <end position="21"/>
    </location>
</feature>
<dbReference type="EMBL" id="RKQZ01000001">
    <property type="protein sequence ID" value="RPF20457.1"/>
    <property type="molecule type" value="Genomic_DNA"/>
</dbReference>
<dbReference type="InterPro" id="IPR009057">
    <property type="entry name" value="Homeodomain-like_sf"/>
</dbReference>
<accession>A0A3N4YK36</accession>
<evidence type="ECO:0000259" key="3">
    <source>
        <dbReference type="Pfam" id="PF00440"/>
    </source>
</evidence>
<dbReference type="SUPFAM" id="SSF46689">
    <property type="entry name" value="Homeodomain-like"/>
    <property type="match status" value="1"/>
</dbReference>
<feature type="domain" description="HTH tetR-type" evidence="3">
    <location>
        <begin position="28"/>
        <end position="74"/>
    </location>
</feature>
<evidence type="ECO:0000313" key="5">
    <source>
        <dbReference type="Proteomes" id="UP000280501"/>
    </source>
</evidence>
<comment type="caution">
    <text evidence="4">The sequence shown here is derived from an EMBL/GenBank/DDBJ whole genome shotgun (WGS) entry which is preliminary data.</text>
</comment>
<dbReference type="RefSeq" id="WP_123813622.1">
    <property type="nucleotide sequence ID" value="NZ_RKQZ01000001.1"/>
</dbReference>
<dbReference type="InterPro" id="IPR036271">
    <property type="entry name" value="Tet_transcr_reg_TetR-rel_C_sf"/>
</dbReference>
<evidence type="ECO:0000313" key="4">
    <source>
        <dbReference type="EMBL" id="RPF20457.1"/>
    </source>
</evidence>
<dbReference type="Gene3D" id="1.10.357.10">
    <property type="entry name" value="Tetracycline Repressor, domain 2"/>
    <property type="match status" value="1"/>
</dbReference>
<protein>
    <submittedName>
        <fullName evidence="4">TetR family transcriptional regulator</fullName>
    </submittedName>
</protein>
<dbReference type="Pfam" id="PF00440">
    <property type="entry name" value="TetR_N"/>
    <property type="match status" value="1"/>
</dbReference>
<gene>
    <name evidence="4" type="ORF">EDD34_1048</name>
</gene>
<dbReference type="SUPFAM" id="SSF48498">
    <property type="entry name" value="Tetracyclin repressor-like, C-terminal domain"/>
    <property type="match status" value="1"/>
</dbReference>
<evidence type="ECO:0000256" key="2">
    <source>
        <dbReference type="SAM" id="MobiDB-lite"/>
    </source>
</evidence>
<keyword evidence="5" id="KW-1185">Reference proteome</keyword>
<dbReference type="Proteomes" id="UP000280501">
    <property type="component" value="Unassembled WGS sequence"/>
</dbReference>
<dbReference type="AlphaFoldDB" id="A0A3N4YK36"/>
<dbReference type="OrthoDB" id="3210322at2"/>
<name>A0A3N4YK36_9MICO</name>
<reference evidence="4 5" key="1">
    <citation type="submission" date="2018-11" db="EMBL/GenBank/DDBJ databases">
        <title>Sequencing the genomes of 1000 actinobacteria strains.</title>
        <authorList>
            <person name="Klenk H.-P."/>
        </authorList>
    </citation>
    <scope>NUCLEOTIDE SEQUENCE [LARGE SCALE GENOMIC DNA]</scope>
    <source>
        <strain evidence="4 5">DSM 15700</strain>
    </source>
</reference>
<dbReference type="InterPro" id="IPR001647">
    <property type="entry name" value="HTH_TetR"/>
</dbReference>
<organism evidence="4 5">
    <name type="scientific">Myceligenerans xiligouense</name>
    <dbReference type="NCBI Taxonomy" id="253184"/>
    <lineage>
        <taxon>Bacteria</taxon>
        <taxon>Bacillati</taxon>
        <taxon>Actinomycetota</taxon>
        <taxon>Actinomycetes</taxon>
        <taxon>Micrococcales</taxon>
        <taxon>Promicromonosporaceae</taxon>
        <taxon>Myceligenerans</taxon>
    </lineage>
</organism>